<organism evidence="13 14">
    <name type="scientific">Lodderomyces beijingensis</name>
    <dbReference type="NCBI Taxonomy" id="1775926"/>
    <lineage>
        <taxon>Eukaryota</taxon>
        <taxon>Fungi</taxon>
        <taxon>Dikarya</taxon>
        <taxon>Ascomycota</taxon>
        <taxon>Saccharomycotina</taxon>
        <taxon>Pichiomycetes</taxon>
        <taxon>Debaryomycetaceae</taxon>
        <taxon>Candida/Lodderomyces clade</taxon>
        <taxon>Lodderomyces</taxon>
    </lineage>
</organism>
<dbReference type="InterPro" id="IPR024766">
    <property type="entry name" value="Znf_RING_H2"/>
</dbReference>
<evidence type="ECO:0000256" key="3">
    <source>
        <dbReference type="ARBA" id="ARBA00022692"/>
    </source>
</evidence>
<evidence type="ECO:0000313" key="14">
    <source>
        <dbReference type="Proteomes" id="UP001497383"/>
    </source>
</evidence>
<dbReference type="GeneID" id="92207129"/>
<keyword evidence="8" id="KW-1133">Transmembrane helix</keyword>
<evidence type="ECO:0000256" key="11">
    <source>
        <dbReference type="SAM" id="MobiDB-lite"/>
    </source>
</evidence>
<feature type="region of interest" description="Disordered" evidence="11">
    <location>
        <begin position="316"/>
        <end position="435"/>
    </location>
</feature>
<name>A0ABP0ZHS7_9ASCO</name>
<comment type="subcellular location">
    <subcellularLocation>
        <location evidence="1">Membrane</location>
    </subcellularLocation>
</comment>
<evidence type="ECO:0000256" key="4">
    <source>
        <dbReference type="ARBA" id="ARBA00022723"/>
    </source>
</evidence>
<proteinExistence type="predicted"/>
<feature type="domain" description="RING-type" evidence="12">
    <location>
        <begin position="188"/>
        <end position="212"/>
    </location>
</feature>
<evidence type="ECO:0000256" key="5">
    <source>
        <dbReference type="ARBA" id="ARBA00022771"/>
    </source>
</evidence>
<evidence type="ECO:0000256" key="6">
    <source>
        <dbReference type="ARBA" id="ARBA00022786"/>
    </source>
</evidence>
<evidence type="ECO:0000256" key="8">
    <source>
        <dbReference type="ARBA" id="ARBA00022989"/>
    </source>
</evidence>
<reference evidence="13 14" key="1">
    <citation type="submission" date="2024-03" db="EMBL/GenBank/DDBJ databases">
        <authorList>
            <person name="Brejova B."/>
        </authorList>
    </citation>
    <scope>NUCLEOTIDE SEQUENCE [LARGE SCALE GENOMIC DNA]</scope>
    <source>
        <strain evidence="13 14">CBS 14171</strain>
    </source>
</reference>
<keyword evidence="5 10" id="KW-0863">Zinc-finger</keyword>
<dbReference type="InterPro" id="IPR001841">
    <property type="entry name" value="Znf_RING"/>
</dbReference>
<protein>
    <recommendedName>
        <fullName evidence="12">RING-type domain-containing protein</fullName>
    </recommendedName>
</protein>
<keyword evidence="7" id="KW-0862">Zinc</keyword>
<evidence type="ECO:0000256" key="1">
    <source>
        <dbReference type="ARBA" id="ARBA00004370"/>
    </source>
</evidence>
<dbReference type="Proteomes" id="UP001497383">
    <property type="component" value="Chromosome 2"/>
</dbReference>
<feature type="compositionally biased region" description="Pro residues" evidence="11">
    <location>
        <begin position="402"/>
        <end position="414"/>
    </location>
</feature>
<evidence type="ECO:0000313" key="13">
    <source>
        <dbReference type="EMBL" id="CAK9437555.1"/>
    </source>
</evidence>
<evidence type="ECO:0000256" key="10">
    <source>
        <dbReference type="PROSITE-ProRule" id="PRU00175"/>
    </source>
</evidence>
<dbReference type="RefSeq" id="XP_066828871.1">
    <property type="nucleotide sequence ID" value="XM_066971876.1"/>
</dbReference>
<feature type="compositionally biased region" description="Low complexity" evidence="11">
    <location>
        <begin position="391"/>
        <end position="401"/>
    </location>
</feature>
<dbReference type="Gene3D" id="3.30.40.10">
    <property type="entry name" value="Zinc/RING finger domain, C3HC4 (zinc finger)"/>
    <property type="match status" value="1"/>
</dbReference>
<dbReference type="EMBL" id="OZ022406">
    <property type="protein sequence ID" value="CAK9437555.1"/>
    <property type="molecule type" value="Genomic_DNA"/>
</dbReference>
<accession>A0ABP0ZHS7</accession>
<dbReference type="InterPro" id="IPR013083">
    <property type="entry name" value="Znf_RING/FYVE/PHD"/>
</dbReference>
<keyword evidence="4" id="KW-0479">Metal-binding</keyword>
<keyword evidence="14" id="KW-1185">Reference proteome</keyword>
<dbReference type="Pfam" id="PF12678">
    <property type="entry name" value="zf-rbx1"/>
    <property type="match status" value="1"/>
</dbReference>
<comment type="pathway">
    <text evidence="2">Protein modification; protein ubiquitination.</text>
</comment>
<keyword evidence="6" id="KW-0833">Ubl conjugation pathway</keyword>
<dbReference type="PROSITE" id="PS50089">
    <property type="entry name" value="ZF_RING_2"/>
    <property type="match status" value="1"/>
</dbReference>
<evidence type="ECO:0000256" key="2">
    <source>
        <dbReference type="ARBA" id="ARBA00004906"/>
    </source>
</evidence>
<dbReference type="PANTHER" id="PTHR46539">
    <property type="entry name" value="E3 UBIQUITIN-PROTEIN LIGASE ATL42"/>
    <property type="match status" value="1"/>
</dbReference>
<dbReference type="SUPFAM" id="SSF57850">
    <property type="entry name" value="RING/U-box"/>
    <property type="match status" value="1"/>
</dbReference>
<sequence>MDSPVIIDFEVSDGNIDGNVPFWLRDVFDRALNATGLRGRSASDEAIAGLIKVDVNQLIDKDCPICYEKFSSEPIVVEESKAAEKTQAEADMAELFLRDTQFKHELNKANVNLEPLQKSAQFSDPHMFFPTDVGGASYSRFPQRNLSTFKRVTIEDQFPGYKSEDKEMKDKRIEKYKKEGHMAVKMPECEHIFGLSCIVEWLKANVSCPLCRREVEAKKNDPARMKREAIENNIVANFNNEEQMIHHMMEHSTDVFNPFRRPFNPAITPVTDSFMHQDWATPSNYRRPSRSRDPSIVLPRRFPFIEPAGAARRFNSLRRNTRDNRRTRNVRRRNNDSSVAVAEMEGEGEGDGEDGRRRRSMSNDSSRSARRVNFSPHTTNIDDLHDDSSDSDNSSIDSSSSPNPPSTVEPPANPPASSATGESGGDATQPVHDLD</sequence>
<evidence type="ECO:0000256" key="9">
    <source>
        <dbReference type="ARBA" id="ARBA00023136"/>
    </source>
</evidence>
<gene>
    <name evidence="13" type="ORF">LODBEIA_P19330</name>
</gene>
<evidence type="ECO:0000256" key="7">
    <source>
        <dbReference type="ARBA" id="ARBA00022833"/>
    </source>
</evidence>
<evidence type="ECO:0000259" key="12">
    <source>
        <dbReference type="PROSITE" id="PS50089"/>
    </source>
</evidence>
<dbReference type="PANTHER" id="PTHR46539:SF9">
    <property type="entry name" value="RING-H2 FINGER PROTEIN ATL56"/>
    <property type="match status" value="1"/>
</dbReference>
<keyword evidence="9" id="KW-0472">Membrane</keyword>
<keyword evidence="3" id="KW-0812">Transmembrane</keyword>